<comment type="caution">
    <text evidence="2">The sequence shown here is derived from an EMBL/GenBank/DDBJ whole genome shotgun (WGS) entry which is preliminary data.</text>
</comment>
<accession>A0A418YMZ6</accession>
<evidence type="ECO:0000313" key="2">
    <source>
        <dbReference type="EMBL" id="RJG52367.1"/>
    </source>
</evidence>
<keyword evidence="1" id="KW-0812">Transmembrane</keyword>
<protein>
    <submittedName>
        <fullName evidence="2">Uncharacterized protein</fullName>
    </submittedName>
</protein>
<feature type="transmembrane region" description="Helical" evidence="1">
    <location>
        <begin position="69"/>
        <end position="94"/>
    </location>
</feature>
<keyword evidence="3" id="KW-1185">Reference proteome</keyword>
<reference evidence="2 3" key="1">
    <citation type="submission" date="2018-08" db="EMBL/GenBank/DDBJ databases">
        <title>Sphingobium sp. EO9.</title>
        <authorList>
            <person name="Park Y."/>
            <person name="Kim K.H."/>
            <person name="Jeon C.O."/>
        </authorList>
    </citation>
    <scope>NUCLEOTIDE SEQUENCE [LARGE SCALE GENOMIC DNA]</scope>
    <source>
        <strain evidence="2 3">EO9</strain>
    </source>
</reference>
<evidence type="ECO:0000256" key="1">
    <source>
        <dbReference type="SAM" id="Phobius"/>
    </source>
</evidence>
<proteinExistence type="predicted"/>
<dbReference type="Proteomes" id="UP000283469">
    <property type="component" value="Unassembled WGS sequence"/>
</dbReference>
<feature type="transmembrane region" description="Helical" evidence="1">
    <location>
        <begin position="42"/>
        <end position="63"/>
    </location>
</feature>
<dbReference type="OrthoDB" id="7477302at2"/>
<keyword evidence="1" id="KW-0472">Membrane</keyword>
<dbReference type="AlphaFoldDB" id="A0A418YMZ6"/>
<dbReference type="EMBL" id="QVRA01000028">
    <property type="protein sequence ID" value="RJG52367.1"/>
    <property type="molecule type" value="Genomic_DNA"/>
</dbReference>
<gene>
    <name evidence="2" type="ORF">D0Z70_20535</name>
</gene>
<keyword evidence="1" id="KW-1133">Transmembrane helix</keyword>
<evidence type="ECO:0000313" key="3">
    <source>
        <dbReference type="Proteomes" id="UP000283469"/>
    </source>
</evidence>
<dbReference type="RefSeq" id="WP_119749762.1">
    <property type="nucleotide sequence ID" value="NZ_QVRA01000028.1"/>
</dbReference>
<organism evidence="2 3">
    <name type="scientific">Sphingobium terrigena</name>
    <dbReference type="NCBI Taxonomy" id="2304063"/>
    <lineage>
        <taxon>Bacteria</taxon>
        <taxon>Pseudomonadati</taxon>
        <taxon>Pseudomonadota</taxon>
        <taxon>Alphaproteobacteria</taxon>
        <taxon>Sphingomonadales</taxon>
        <taxon>Sphingomonadaceae</taxon>
        <taxon>Sphingobium</taxon>
    </lineage>
</organism>
<sequence>MGRSHLSHPDQLPLELSADGLEREIEARVAARCEAESVRWKFRLVAIETVMMGALVAAAGIALDQPGMMVARAAILVAASCFASGLLLLGLSAWSARLLTRFKRWRAS</sequence>
<name>A0A418YMZ6_9SPHN</name>